<proteinExistence type="predicted"/>
<gene>
    <name evidence="1" type="ORF">KI387_015526</name>
</gene>
<evidence type="ECO:0000313" key="1">
    <source>
        <dbReference type="EMBL" id="KAH9320887.1"/>
    </source>
</evidence>
<reference evidence="1 2" key="1">
    <citation type="journal article" date="2021" name="Nat. Plants">
        <title>The Taxus genome provides insights into paclitaxel biosynthesis.</title>
        <authorList>
            <person name="Xiong X."/>
            <person name="Gou J."/>
            <person name="Liao Q."/>
            <person name="Li Y."/>
            <person name="Zhou Q."/>
            <person name="Bi G."/>
            <person name="Li C."/>
            <person name="Du R."/>
            <person name="Wang X."/>
            <person name="Sun T."/>
            <person name="Guo L."/>
            <person name="Liang H."/>
            <person name="Lu P."/>
            <person name="Wu Y."/>
            <person name="Zhang Z."/>
            <person name="Ro D.K."/>
            <person name="Shang Y."/>
            <person name="Huang S."/>
            <person name="Yan J."/>
        </authorList>
    </citation>
    <scope>NUCLEOTIDE SEQUENCE [LARGE SCALE GENOMIC DNA]</scope>
    <source>
        <strain evidence="1">Ta-2019</strain>
    </source>
</reference>
<dbReference type="AlphaFoldDB" id="A0AA38LHF3"/>
<evidence type="ECO:0000313" key="2">
    <source>
        <dbReference type="Proteomes" id="UP000824469"/>
    </source>
</evidence>
<dbReference type="Proteomes" id="UP000824469">
    <property type="component" value="Unassembled WGS sequence"/>
</dbReference>
<organism evidence="1 2">
    <name type="scientific">Taxus chinensis</name>
    <name type="common">Chinese yew</name>
    <name type="synonym">Taxus wallichiana var. chinensis</name>
    <dbReference type="NCBI Taxonomy" id="29808"/>
    <lineage>
        <taxon>Eukaryota</taxon>
        <taxon>Viridiplantae</taxon>
        <taxon>Streptophyta</taxon>
        <taxon>Embryophyta</taxon>
        <taxon>Tracheophyta</taxon>
        <taxon>Spermatophyta</taxon>
        <taxon>Pinopsida</taxon>
        <taxon>Pinidae</taxon>
        <taxon>Conifers II</taxon>
        <taxon>Cupressales</taxon>
        <taxon>Taxaceae</taxon>
        <taxon>Taxus</taxon>
    </lineage>
</organism>
<name>A0AA38LHF3_TAXCH</name>
<comment type="caution">
    <text evidence="1">The sequence shown here is derived from an EMBL/GenBank/DDBJ whole genome shotgun (WGS) entry which is preliminary data.</text>
</comment>
<accession>A0AA38LHF3</accession>
<keyword evidence="2" id="KW-1185">Reference proteome</keyword>
<protein>
    <submittedName>
        <fullName evidence="1">Uncharacterized protein</fullName>
    </submittedName>
</protein>
<dbReference type="EMBL" id="JAHRHJ020000003">
    <property type="protein sequence ID" value="KAH9320887.1"/>
    <property type="molecule type" value="Genomic_DNA"/>
</dbReference>
<sequence length="270" mass="29588">MQLVSFPFIIASLLWLSACFGSLFGCNLMVIPPVPNLFLKGESREMAFYGSVSQARLKKVSRVGSGSVYNVVEHIIGEKYLQGSGRTRVNAEIASVFVFNLLAIGKNKEETLLIACHMIHSKHAVGLDEEVVNFSMPSAFFQAAVEGEPNLDAWARMAELTRRNAVLLEFAMPVHKVCKMKGSGPASIHTLDLDSLIAPIGHVPPLLAQLLKKGKSSYVFLLKAAKAVEVGRRYSLRKRKVDSMDAGEVGEEKQVVPDAKVKVEFIDLSD</sequence>